<dbReference type="InterPro" id="IPR036388">
    <property type="entry name" value="WH-like_DNA-bd_sf"/>
</dbReference>
<dbReference type="SUPFAM" id="SSF56281">
    <property type="entry name" value="Metallo-hydrolase/oxidoreductase"/>
    <property type="match status" value="1"/>
</dbReference>
<dbReference type="Pfam" id="PF00753">
    <property type="entry name" value="Lactamase_B"/>
    <property type="match status" value="1"/>
</dbReference>
<evidence type="ECO:0000259" key="1">
    <source>
        <dbReference type="SMART" id="SM00849"/>
    </source>
</evidence>
<reference evidence="3" key="2">
    <citation type="submission" date="2016-10" db="EMBL/GenBank/DDBJ databases">
        <authorList>
            <person name="See-Too W.S."/>
        </authorList>
    </citation>
    <scope>NUCLEOTIDE SEQUENCE [LARGE SCALE GENOMIC DNA]</scope>
    <source>
        <strain evidence="3">DSM 24743</strain>
    </source>
</reference>
<dbReference type="PANTHER" id="PTHR23131:SF4">
    <property type="entry name" value="METALLO-BETA-LACTAMASE SUPERFAMILY POTEIN"/>
    <property type="match status" value="1"/>
</dbReference>
<dbReference type="EMBL" id="CP016537">
    <property type="protein sequence ID" value="ANU14962.1"/>
    <property type="molecule type" value="Genomic_DNA"/>
</dbReference>
<evidence type="ECO:0000313" key="2">
    <source>
        <dbReference type="EMBL" id="ANU14962.1"/>
    </source>
</evidence>
<dbReference type="KEGG" id="phc:BBI08_14350"/>
<keyword evidence="2" id="KW-0378">Hydrolase</keyword>
<reference evidence="3" key="1">
    <citation type="submission" date="2016-07" db="EMBL/GenBank/DDBJ databases">
        <authorList>
            <person name="See-Too W.S."/>
        </authorList>
    </citation>
    <scope>NUCLEOTIDE SEQUENCE [LARGE SCALE GENOMIC DNA]</scope>
    <source>
        <strain evidence="3">DSM 24743</strain>
    </source>
</reference>
<dbReference type="CDD" id="cd07725">
    <property type="entry name" value="TTHA1429-like_MBL-fold"/>
    <property type="match status" value="1"/>
</dbReference>
<dbReference type="GO" id="GO:0016787">
    <property type="term" value="F:hydrolase activity"/>
    <property type="evidence" value="ECO:0007669"/>
    <property type="project" value="UniProtKB-KW"/>
</dbReference>
<dbReference type="Pfam" id="PF21221">
    <property type="entry name" value="B_lactamase-like_C"/>
    <property type="match status" value="1"/>
</dbReference>
<dbReference type="Gene3D" id="1.10.10.10">
    <property type="entry name" value="Winged helix-like DNA-binding domain superfamily/Winged helix DNA-binding domain"/>
    <property type="match status" value="1"/>
</dbReference>
<sequence length="327" mass="37692">MTHISTNKDLDTTALLKKLGVELVRIDLPFRLNHVNCFIAEHESEWTVIDAGLNNKLTRDLWEEKLNDKKITDILVTHYHPDHFGYVGGLQAKTGAKIWMSETDAKAGMNAWEPSFIDQIPANYRASGIPEEQATQMIRNTEEFKPLVSPLPKIGQYLTEKDRVQVGNFEYQVIHTPGHSDGMICLYNEEQSTLFATDHILPKITPNISYWFHGDANPLASYIESLHKIRKLDVEFVIPSHGKPFFGANERIDELLAHHEERLGETLKTIKEPLTVYEACNELFQRPLTVHEMRFAVGETLSHLEYLRHKKECSREMIDGIWRYEKV</sequence>
<dbReference type="PANTHER" id="PTHR23131">
    <property type="entry name" value="ENDORIBONUCLEASE LACTB2"/>
    <property type="match status" value="1"/>
</dbReference>
<dbReference type="InterPro" id="IPR050662">
    <property type="entry name" value="Sec-metab_biosynth-thioest"/>
</dbReference>
<dbReference type="InterPro" id="IPR048933">
    <property type="entry name" value="B_lactamase-like_C"/>
</dbReference>
<dbReference type="RefSeq" id="WP_008498659.1">
    <property type="nucleotide sequence ID" value="NZ_CP016537.2"/>
</dbReference>
<organism evidence="2 3">
    <name type="scientific">Planococcus halocryophilus</name>
    <dbReference type="NCBI Taxonomy" id="1215089"/>
    <lineage>
        <taxon>Bacteria</taxon>
        <taxon>Bacillati</taxon>
        <taxon>Bacillota</taxon>
        <taxon>Bacilli</taxon>
        <taxon>Bacillales</taxon>
        <taxon>Caryophanaceae</taxon>
        <taxon>Planococcus</taxon>
    </lineage>
</organism>
<dbReference type="Gene3D" id="3.60.15.10">
    <property type="entry name" value="Ribonuclease Z/Hydroxyacylglutathione hydrolase-like"/>
    <property type="match status" value="1"/>
</dbReference>
<feature type="domain" description="Metallo-beta-lactamase" evidence="1">
    <location>
        <begin position="34"/>
        <end position="241"/>
    </location>
</feature>
<gene>
    <name evidence="2" type="ORF">BBI08_14350</name>
</gene>
<dbReference type="AlphaFoldDB" id="A0A1C7DU83"/>
<keyword evidence="3" id="KW-1185">Reference proteome</keyword>
<proteinExistence type="predicted"/>
<dbReference type="InterPro" id="IPR036866">
    <property type="entry name" value="RibonucZ/Hydroxyglut_hydro"/>
</dbReference>
<dbReference type="Proteomes" id="UP000092687">
    <property type="component" value="Chromosome"/>
</dbReference>
<dbReference type="InterPro" id="IPR001279">
    <property type="entry name" value="Metallo-B-lactamas"/>
</dbReference>
<name>A0A1C7DU83_9BACL</name>
<protein>
    <submittedName>
        <fullName evidence="2">MBL fold metallo-hydrolase</fullName>
    </submittedName>
</protein>
<accession>A0A1C7DU83</accession>
<evidence type="ECO:0000313" key="3">
    <source>
        <dbReference type="Proteomes" id="UP000092687"/>
    </source>
</evidence>
<dbReference type="OrthoDB" id="235784at2"/>
<dbReference type="STRING" id="1215089.BBI08_14350"/>
<dbReference type="SMART" id="SM00849">
    <property type="entry name" value="Lactamase_B"/>
    <property type="match status" value="1"/>
</dbReference>